<dbReference type="Pfam" id="PF04910">
    <property type="entry name" value="Tcf25"/>
    <property type="match status" value="1"/>
</dbReference>
<reference evidence="7" key="2">
    <citation type="submission" date="2015-03" db="UniProtKB">
        <authorList>
            <consortium name="EnsemblPlants"/>
        </authorList>
    </citation>
    <scope>IDENTIFICATION</scope>
</reference>
<dbReference type="STRING" id="109376.A0A0D3BNP7"/>
<evidence type="ECO:0000256" key="5">
    <source>
        <dbReference type="SAM" id="MobiDB-lite"/>
    </source>
</evidence>
<accession>A0A0D3BNP7</accession>
<protein>
    <recommendedName>
        <fullName evidence="6">Plastid lipid-associated protein/fibrillin conserved domain-containing protein</fullName>
    </recommendedName>
</protein>
<keyword evidence="8" id="KW-1185">Reference proteome</keyword>
<dbReference type="InterPro" id="IPR006843">
    <property type="entry name" value="PAP/fibrillin_dom"/>
</dbReference>
<evidence type="ECO:0000256" key="2">
    <source>
        <dbReference type="ARBA" id="ARBA00005845"/>
    </source>
</evidence>
<evidence type="ECO:0000256" key="1">
    <source>
        <dbReference type="ARBA" id="ARBA00004229"/>
    </source>
</evidence>
<feature type="compositionally biased region" description="Basic residues" evidence="5">
    <location>
        <begin position="85"/>
        <end position="97"/>
    </location>
</feature>
<dbReference type="OMA" id="IWGKMPP"/>
<dbReference type="EnsemblPlants" id="Bo4g006880.1">
    <property type="protein sequence ID" value="Bo4g006880.1"/>
    <property type="gene ID" value="Bo4g006880"/>
</dbReference>
<evidence type="ECO:0000313" key="7">
    <source>
        <dbReference type="EnsemblPlants" id="Bo4g006880.1"/>
    </source>
</evidence>
<keyword evidence="3" id="KW-0934">Plastid</keyword>
<dbReference type="Proteomes" id="UP000032141">
    <property type="component" value="Chromosome C4"/>
</dbReference>
<feature type="region of interest" description="Disordered" evidence="5">
    <location>
        <begin position="1"/>
        <end position="106"/>
    </location>
</feature>
<dbReference type="Gramene" id="Bo4g006880.1">
    <property type="protein sequence ID" value="Bo4g006880.1"/>
    <property type="gene ID" value="Bo4g006880"/>
</dbReference>
<comment type="subcellular location">
    <subcellularLocation>
        <location evidence="1">Plastid</location>
        <location evidence="1">Chloroplast</location>
    </subcellularLocation>
</comment>
<evidence type="ECO:0000313" key="8">
    <source>
        <dbReference type="Proteomes" id="UP000032141"/>
    </source>
</evidence>
<dbReference type="InterPro" id="IPR006994">
    <property type="entry name" value="TCF25/Rqc1"/>
</dbReference>
<evidence type="ECO:0000256" key="4">
    <source>
        <dbReference type="ARBA" id="ARBA00022946"/>
    </source>
</evidence>
<reference evidence="7 8" key="1">
    <citation type="journal article" date="2014" name="Genome Biol.">
        <title>Transcriptome and methylome profiling reveals relics of genome dominance in the mesopolyploid Brassica oleracea.</title>
        <authorList>
            <person name="Parkin I.A."/>
            <person name="Koh C."/>
            <person name="Tang H."/>
            <person name="Robinson S.J."/>
            <person name="Kagale S."/>
            <person name="Clarke W.E."/>
            <person name="Town C.D."/>
            <person name="Nixon J."/>
            <person name="Krishnakumar V."/>
            <person name="Bidwell S.L."/>
            <person name="Denoeud F."/>
            <person name="Belcram H."/>
            <person name="Links M.G."/>
            <person name="Just J."/>
            <person name="Clarke C."/>
            <person name="Bender T."/>
            <person name="Huebert T."/>
            <person name="Mason A.S."/>
            <person name="Pires J.C."/>
            <person name="Barker G."/>
            <person name="Moore J."/>
            <person name="Walley P.G."/>
            <person name="Manoli S."/>
            <person name="Batley J."/>
            <person name="Edwards D."/>
            <person name="Nelson M.N."/>
            <person name="Wang X."/>
            <person name="Paterson A.H."/>
            <person name="King G."/>
            <person name="Bancroft I."/>
            <person name="Chalhoub B."/>
            <person name="Sharpe A.G."/>
        </authorList>
    </citation>
    <scope>NUCLEOTIDE SEQUENCE</scope>
    <source>
        <strain evidence="7 8">cv. TO1000</strain>
    </source>
</reference>
<feature type="compositionally biased region" description="Acidic residues" evidence="5">
    <location>
        <begin position="24"/>
        <end position="34"/>
    </location>
</feature>
<name>A0A0D3BNP7_BRAOL</name>
<dbReference type="GO" id="GO:0009507">
    <property type="term" value="C:chloroplast"/>
    <property type="evidence" value="ECO:0007669"/>
    <property type="project" value="UniProtKB-SubCell"/>
</dbReference>
<feature type="compositionally biased region" description="Acidic residues" evidence="5">
    <location>
        <begin position="51"/>
        <end position="67"/>
    </location>
</feature>
<dbReference type="eggNOG" id="KOG2422">
    <property type="taxonomic scope" value="Eukaryota"/>
</dbReference>
<dbReference type="GO" id="GO:1990112">
    <property type="term" value="C:RQC complex"/>
    <property type="evidence" value="ECO:0007669"/>
    <property type="project" value="TreeGrafter"/>
</dbReference>
<feature type="region of interest" description="Disordered" evidence="5">
    <location>
        <begin position="122"/>
        <end position="143"/>
    </location>
</feature>
<keyword evidence="4" id="KW-0809">Transit peptide</keyword>
<feature type="domain" description="Plastid lipid-associated protein/fibrillin conserved" evidence="6">
    <location>
        <begin position="677"/>
        <end position="889"/>
    </location>
</feature>
<proteinExistence type="inferred from homology"/>
<evidence type="ECO:0000256" key="3">
    <source>
        <dbReference type="ARBA" id="ARBA00022640"/>
    </source>
</evidence>
<dbReference type="Pfam" id="PF04755">
    <property type="entry name" value="PAP_fibrillin"/>
    <property type="match status" value="1"/>
</dbReference>
<evidence type="ECO:0000259" key="6">
    <source>
        <dbReference type="Pfam" id="PF04755"/>
    </source>
</evidence>
<dbReference type="PANTHER" id="PTHR22684">
    <property type="entry name" value="NULP1-RELATED"/>
    <property type="match status" value="1"/>
</dbReference>
<feature type="region of interest" description="Disordered" evidence="5">
    <location>
        <begin position="168"/>
        <end position="190"/>
    </location>
</feature>
<comment type="similarity">
    <text evidence="2">Belongs to the PAP/fibrillin family.</text>
</comment>
<dbReference type="AlphaFoldDB" id="A0A0D3BNP7"/>
<sequence length="897" mass="101537">MSGRLLKKVLKEHEESKLQNHHDEEEEEDEDEEQLGGSRNRSSINPFDLLNDGDEDPESEKEAEIDDEEKKKDEEADTVQLPSKNKSKKKKNKKKPKESRSNVVVKSETTFDETLEALSLGTNSIQEEVQETKPSSSSSSRPVLEIDPKYLNLENELRRMYGSKVVRSLESSTQAGAGGGPSRQVRGGRRGGVHHITKTVLITPMENWARWDRSFSMEFLETKDGYNYFRYTHSSSYEQAQRAFQAAQNLHDLNGVASVLINNPYHIDSLITMADYFKFAGDHQMSADAIGKCLYGLERAWHPMFTPFNGTSRLKYSHDANKPFFTALFAHMRNMDRRGCHRSALEVCKLLLSLDTDNPVGALFCVDYFALRAEEYAWLEEFSEEYQSENSLWLFPNFSYSLAIARVYLEKTEEASLDSSKSSSLDLMMQALKLHPTVLKKLVDKVPLKDQAWGKMLKHYYFRSDQSKNPSLDHLINIYVERNYLIWRLPDVQKLLKSAAELVIKQLDEKESDAEDFLSVKEEAFPAKHNEYSHLSIHDFSDTVPTLPPDNLQNFVADPRMGGGGGGHHQQQQAPPVRDVANRNPLAVFLESMLPWVNLGEGDDDAYPVLCGDRSLPLMDRIASATFSCPAFSTPRVCRIKPFGLNINTDHRKRFSCRVNTTAAKVVDSELDLEYKKHDLLRAVQETQRGLTATSDQRSVIEEALVTVEGFKGGEAIDLVKLDGTWRLQYTSAPDVVVLFEAASRFPFFQVGQIFQKFECRDRSDGGIIRNVVQWSVPSLLEEQEGATLVVTAKFDKVSSRNIYLQFEEISVRKININEQVQALLAPAILPRSFLNLQILQFIRTFNAQIPVTATSPGRRSVGGLYYLSYLDNNMLLGRSVGGGGVFVFTKSQPLEL</sequence>
<feature type="compositionally biased region" description="Basic and acidic residues" evidence="5">
    <location>
        <begin position="9"/>
        <end position="23"/>
    </location>
</feature>
<organism evidence="7 8">
    <name type="scientific">Brassica oleracea var. oleracea</name>
    <dbReference type="NCBI Taxonomy" id="109376"/>
    <lineage>
        <taxon>Eukaryota</taxon>
        <taxon>Viridiplantae</taxon>
        <taxon>Streptophyta</taxon>
        <taxon>Embryophyta</taxon>
        <taxon>Tracheophyta</taxon>
        <taxon>Spermatophyta</taxon>
        <taxon>Magnoliopsida</taxon>
        <taxon>eudicotyledons</taxon>
        <taxon>Gunneridae</taxon>
        <taxon>Pentapetalae</taxon>
        <taxon>rosids</taxon>
        <taxon>malvids</taxon>
        <taxon>Brassicales</taxon>
        <taxon>Brassicaceae</taxon>
        <taxon>Brassiceae</taxon>
        <taxon>Brassica</taxon>
    </lineage>
</organism>
<dbReference type="HOGENOM" id="CLU_008321_3_0_1"/>
<dbReference type="PANTHER" id="PTHR22684:SF0">
    <property type="entry name" value="RIBOSOME QUALITY CONTROL COMPLEX SUBUNIT TCF25"/>
    <property type="match status" value="1"/>
</dbReference>